<dbReference type="Proteomes" id="UP000235145">
    <property type="component" value="Unassembled WGS sequence"/>
</dbReference>
<comment type="caution">
    <text evidence="1">The sequence shown here is derived from an EMBL/GenBank/DDBJ whole genome shotgun (WGS) entry which is preliminary data.</text>
</comment>
<dbReference type="EMBL" id="NBSK02000008">
    <property type="protein sequence ID" value="KAJ0190451.1"/>
    <property type="molecule type" value="Genomic_DNA"/>
</dbReference>
<name>A0A9R1UPA8_LACSA</name>
<accession>A0A9R1UPA8</accession>
<dbReference type="AlphaFoldDB" id="A0A9R1UPA8"/>
<protein>
    <submittedName>
        <fullName evidence="1">Uncharacterized protein</fullName>
    </submittedName>
</protein>
<evidence type="ECO:0000313" key="1">
    <source>
        <dbReference type="EMBL" id="KAJ0190451.1"/>
    </source>
</evidence>
<keyword evidence="2" id="KW-1185">Reference proteome</keyword>
<organism evidence="1 2">
    <name type="scientific">Lactuca sativa</name>
    <name type="common">Garden lettuce</name>
    <dbReference type="NCBI Taxonomy" id="4236"/>
    <lineage>
        <taxon>Eukaryota</taxon>
        <taxon>Viridiplantae</taxon>
        <taxon>Streptophyta</taxon>
        <taxon>Embryophyta</taxon>
        <taxon>Tracheophyta</taxon>
        <taxon>Spermatophyta</taxon>
        <taxon>Magnoliopsida</taxon>
        <taxon>eudicotyledons</taxon>
        <taxon>Gunneridae</taxon>
        <taxon>Pentapetalae</taxon>
        <taxon>asterids</taxon>
        <taxon>campanulids</taxon>
        <taxon>Asterales</taxon>
        <taxon>Asteraceae</taxon>
        <taxon>Cichorioideae</taxon>
        <taxon>Cichorieae</taxon>
        <taxon>Lactucinae</taxon>
        <taxon>Lactuca</taxon>
    </lineage>
</organism>
<evidence type="ECO:0000313" key="2">
    <source>
        <dbReference type="Proteomes" id="UP000235145"/>
    </source>
</evidence>
<proteinExistence type="predicted"/>
<dbReference type="PANTHER" id="PTHR47481:SF38">
    <property type="entry name" value="POU DOMAIN, CLASS 4, TRANSCRIPTION FACTOR 1-LIKE"/>
    <property type="match status" value="1"/>
</dbReference>
<dbReference type="PANTHER" id="PTHR47481">
    <property type="match status" value="1"/>
</dbReference>
<gene>
    <name evidence="1" type="ORF">LSAT_V11C800409560</name>
</gene>
<reference evidence="1 2" key="1">
    <citation type="journal article" date="2017" name="Nat. Commun.">
        <title>Genome assembly with in vitro proximity ligation data and whole-genome triplication in lettuce.</title>
        <authorList>
            <person name="Reyes-Chin-Wo S."/>
            <person name="Wang Z."/>
            <person name="Yang X."/>
            <person name="Kozik A."/>
            <person name="Arikit S."/>
            <person name="Song C."/>
            <person name="Xia L."/>
            <person name="Froenicke L."/>
            <person name="Lavelle D.O."/>
            <person name="Truco M.J."/>
            <person name="Xia R."/>
            <person name="Zhu S."/>
            <person name="Xu C."/>
            <person name="Xu H."/>
            <person name="Xu X."/>
            <person name="Cox K."/>
            <person name="Korf I."/>
            <person name="Meyers B.C."/>
            <person name="Michelmore R.W."/>
        </authorList>
    </citation>
    <scope>NUCLEOTIDE SEQUENCE [LARGE SCALE GENOMIC DNA]</scope>
    <source>
        <strain evidence="2">cv. Salinas</strain>
        <tissue evidence="1">Seedlings</tissue>
    </source>
</reference>
<sequence>MSQGDTSIPKTNFQPAFIVSNIKNVIPLVLNQTNDHYASWVEFFNIHVCACNVKDHIDEEAAKPTDVDKTTWDHFDALVKQWIYSTISPELAHTIMKPVASALDLWKRLQENFPQ</sequence>